<dbReference type="RefSeq" id="WP_084049849.1">
    <property type="nucleotide sequence ID" value="NZ_FWWU01000009.1"/>
</dbReference>
<dbReference type="OrthoDB" id="9782533at2"/>
<dbReference type="InterPro" id="IPR043519">
    <property type="entry name" value="NT_sf"/>
</dbReference>
<dbReference type="STRING" id="695939.SAMN00790413_02625"/>
<protein>
    <submittedName>
        <fullName evidence="1">Uncharacterized nucleotidyltransferase</fullName>
    </submittedName>
</protein>
<dbReference type="AlphaFoldDB" id="A0A1W1VNR1"/>
<organism evidence="1 2">
    <name type="scientific">Deinococcus hopiensis KR-140</name>
    <dbReference type="NCBI Taxonomy" id="695939"/>
    <lineage>
        <taxon>Bacteria</taxon>
        <taxon>Thermotogati</taxon>
        <taxon>Deinococcota</taxon>
        <taxon>Deinococci</taxon>
        <taxon>Deinococcales</taxon>
        <taxon>Deinococcaceae</taxon>
        <taxon>Deinococcus</taxon>
    </lineage>
</organism>
<dbReference type="Proteomes" id="UP000192582">
    <property type="component" value="Unassembled WGS sequence"/>
</dbReference>
<dbReference type="GO" id="GO:0016740">
    <property type="term" value="F:transferase activity"/>
    <property type="evidence" value="ECO:0007669"/>
    <property type="project" value="UniProtKB-KW"/>
</dbReference>
<reference evidence="1 2" key="1">
    <citation type="submission" date="2017-04" db="EMBL/GenBank/DDBJ databases">
        <authorList>
            <person name="Afonso C.L."/>
            <person name="Miller P.J."/>
            <person name="Scott M.A."/>
            <person name="Spackman E."/>
            <person name="Goraichik I."/>
            <person name="Dimitrov K.M."/>
            <person name="Suarez D.L."/>
            <person name="Swayne D.E."/>
        </authorList>
    </citation>
    <scope>NUCLEOTIDE SEQUENCE [LARGE SCALE GENOMIC DNA]</scope>
    <source>
        <strain evidence="1 2">KR-140</strain>
    </source>
</reference>
<accession>A0A1W1VNR1</accession>
<dbReference type="SUPFAM" id="SSF81301">
    <property type="entry name" value="Nucleotidyltransferase"/>
    <property type="match status" value="1"/>
</dbReference>
<evidence type="ECO:0000313" key="2">
    <source>
        <dbReference type="Proteomes" id="UP000192582"/>
    </source>
</evidence>
<dbReference type="EMBL" id="FWWU01000009">
    <property type="protein sequence ID" value="SMB94968.1"/>
    <property type="molecule type" value="Genomic_DNA"/>
</dbReference>
<name>A0A1W1VNR1_9DEIO</name>
<gene>
    <name evidence="1" type="ORF">SAMN00790413_02625</name>
</gene>
<sequence>MPYLLEGAYAFAQYTGIERHTRDSDVFTRREDAPRLLAALREAGFETDVPYPYWLAKAHHGKDFVDVIYSSSNGLGRVDDAWFTHAPEQEVFGVPVRLVPAEEMIWHKAYVCERFDGADVAHLLRARAGELEWGRLTTRFGAHWPLLAHLTFFGFIYPGERHRLPQDVLRGPLIRLYAQKDLNTPEEKVCQGPRISREQYLPDVRTSARGT</sequence>
<evidence type="ECO:0000313" key="1">
    <source>
        <dbReference type="EMBL" id="SMB94968.1"/>
    </source>
</evidence>
<keyword evidence="1" id="KW-0808">Transferase</keyword>
<proteinExistence type="predicted"/>
<keyword evidence="2" id="KW-1185">Reference proteome</keyword>
<dbReference type="Gene3D" id="3.30.460.40">
    <property type="match status" value="1"/>
</dbReference>